<dbReference type="PANTHER" id="PTHR33406:SF6">
    <property type="entry name" value="MEMBRANE PROTEIN YDGH-RELATED"/>
    <property type="match status" value="1"/>
</dbReference>
<evidence type="ECO:0000256" key="7">
    <source>
        <dbReference type="SAM" id="Phobius"/>
    </source>
</evidence>
<evidence type="ECO:0000313" key="9">
    <source>
        <dbReference type="EMBL" id="TFE28114.1"/>
    </source>
</evidence>
<keyword evidence="4 7" id="KW-0812">Transmembrane</keyword>
<dbReference type="PANTHER" id="PTHR33406">
    <property type="entry name" value="MEMBRANE PROTEIN MJ1562-RELATED"/>
    <property type="match status" value="1"/>
</dbReference>
<evidence type="ECO:0000259" key="8">
    <source>
        <dbReference type="PROSITE" id="PS50156"/>
    </source>
</evidence>
<feature type="transmembrane region" description="Helical" evidence="7">
    <location>
        <begin position="784"/>
        <end position="814"/>
    </location>
</feature>
<proteinExistence type="inferred from homology"/>
<evidence type="ECO:0000256" key="1">
    <source>
        <dbReference type="ARBA" id="ARBA00004651"/>
    </source>
</evidence>
<gene>
    <name evidence="9" type="ORF">E2980_07805</name>
</gene>
<feature type="transmembrane region" description="Helical" evidence="7">
    <location>
        <begin position="203"/>
        <end position="232"/>
    </location>
</feature>
<feature type="transmembrane region" description="Helical" evidence="7">
    <location>
        <begin position="715"/>
        <end position="736"/>
    </location>
</feature>
<feature type="domain" description="SSD" evidence="8">
    <location>
        <begin position="684"/>
        <end position="812"/>
    </location>
</feature>
<feature type="transmembrane region" description="Helical" evidence="7">
    <location>
        <begin position="252"/>
        <end position="271"/>
    </location>
</feature>
<feature type="transmembrane region" description="Helical" evidence="7">
    <location>
        <begin position="681"/>
        <end position="703"/>
    </location>
</feature>
<keyword evidence="3" id="KW-1003">Cell membrane</keyword>
<dbReference type="Proteomes" id="UP000297900">
    <property type="component" value="Unassembled WGS sequence"/>
</dbReference>
<evidence type="ECO:0000313" key="10">
    <source>
        <dbReference type="Proteomes" id="UP000297900"/>
    </source>
</evidence>
<evidence type="ECO:0000256" key="3">
    <source>
        <dbReference type="ARBA" id="ARBA00022475"/>
    </source>
</evidence>
<feature type="transmembrane region" description="Helical" evidence="7">
    <location>
        <begin position="757"/>
        <end position="778"/>
    </location>
</feature>
<dbReference type="Gene3D" id="1.20.1640.10">
    <property type="entry name" value="Multidrug efflux transporter AcrB transmembrane domain"/>
    <property type="match status" value="2"/>
</dbReference>
<name>A0A4Y8LZY9_9BACL</name>
<comment type="similarity">
    <text evidence="2">Belongs to the resistance-nodulation-cell division (RND) (TC 2.A.6) family. MmpL subfamily.</text>
</comment>
<feature type="transmembrane region" description="Helical" evidence="7">
    <location>
        <begin position="20"/>
        <end position="39"/>
    </location>
</feature>
<keyword evidence="10" id="KW-1185">Reference proteome</keyword>
<dbReference type="InterPro" id="IPR000731">
    <property type="entry name" value="SSD"/>
</dbReference>
<accession>A0A4Y8LZY9</accession>
<keyword evidence="5 7" id="KW-1133">Transmembrane helix</keyword>
<dbReference type="InterPro" id="IPR050545">
    <property type="entry name" value="Mycobact_MmpL"/>
</dbReference>
<dbReference type="SUPFAM" id="SSF82866">
    <property type="entry name" value="Multidrug efflux transporter AcrB transmembrane domain"/>
    <property type="match status" value="2"/>
</dbReference>
<dbReference type="AlphaFoldDB" id="A0A4Y8LZY9"/>
<organism evidence="9 10">
    <name type="scientific">Cohnella luojiensis</name>
    <dbReference type="NCBI Taxonomy" id="652876"/>
    <lineage>
        <taxon>Bacteria</taxon>
        <taxon>Bacillati</taxon>
        <taxon>Bacillota</taxon>
        <taxon>Bacilli</taxon>
        <taxon>Bacillales</taxon>
        <taxon>Paenibacillaceae</taxon>
        <taxon>Cohnella</taxon>
    </lineage>
</organism>
<feature type="transmembrane region" description="Helical" evidence="7">
    <location>
        <begin position="328"/>
        <end position="350"/>
    </location>
</feature>
<dbReference type="Pfam" id="PF03176">
    <property type="entry name" value="MMPL"/>
    <property type="match status" value="2"/>
</dbReference>
<dbReference type="EMBL" id="SOMN01000007">
    <property type="protein sequence ID" value="TFE28114.1"/>
    <property type="molecule type" value="Genomic_DNA"/>
</dbReference>
<comment type="caution">
    <text evidence="9">The sequence shown here is derived from an EMBL/GenBank/DDBJ whole genome shotgun (WGS) entry which is preliminary data.</text>
</comment>
<feature type="transmembrane region" description="Helical" evidence="7">
    <location>
        <begin position="384"/>
        <end position="401"/>
    </location>
</feature>
<evidence type="ECO:0000256" key="4">
    <source>
        <dbReference type="ARBA" id="ARBA00022692"/>
    </source>
</evidence>
<sequence length="830" mass="90701">MHSLNWRSILEKYIDWVARLRWFIVTGWLLTASLSFIVMPDLQDIVRKTEQRFLPLDAESVQATRLLQQINPTAHSLSSAVIVLSREKGLTDADRSWLTELLKEIDSRKRELGITSVLSAETQPELADRLLSKDDSTQLAIVSLPKADFEDATRITLDKLKRMLESAPKGALAVLTGSAPLSQDFQQSSENGLRRTELITIGLVLLILLFVFRSPVTSIIPLLTIGVSFIISRGLVATFASLGVPVSHFTESFLIAVLFGAGTDYCILMILRYREELRHVEDGNPLAAMSRMMTGVGKTVLFSASTVFTAFLLIGFAEFGLYRSAVGVAIGMLVTVAAALTLAPALLLIFGRSLFWPLGFSGSEGHRESRIWSRLASLTARRSGIVLLAAVICLTPLAFLFQGNRSFDDISEINPHLGSVVGFRQVEKAFSSGEVFPVTVVVTSTESMRTTSGLAALEQASSALTRTDHVGEVRSAVRPLGRKPEELTVPGQLRKPNVGDIVKSIIKDQQLLIDGLKAISLGAAPLSQGLIGIVPAIRQLESGLSKLIASQLGGLKRVTDSGDGDSKESEDKKAEKARLKQQAMDYYISPDGFTTKFELILDINPYSDQAMDAMPMIANQLRESLRATALTNPKVYVTGVTAKYQELREISYRDFLRTGILVLAGIAIVLMLLLRSVAAPLYVLLSLGFNYLITMGIVEFLFVKVMGFSGLSWTVSFFIFLVIVALGVDYSIFLMSRFKEEYRPGEAVLAMTKAMKTTGGIIGSAAIMMAATFGALSFSGVDTLVQIGVGTLIGLLLYATLFMGFIVPAFSFLLGDANWWPYSRQKENKK</sequence>
<evidence type="ECO:0000256" key="6">
    <source>
        <dbReference type="ARBA" id="ARBA00023136"/>
    </source>
</evidence>
<dbReference type="PROSITE" id="PS50156">
    <property type="entry name" value="SSD"/>
    <property type="match status" value="1"/>
</dbReference>
<evidence type="ECO:0000256" key="5">
    <source>
        <dbReference type="ARBA" id="ARBA00022989"/>
    </source>
</evidence>
<comment type="subcellular location">
    <subcellularLocation>
        <location evidence="1">Cell membrane</location>
        <topology evidence="1">Multi-pass membrane protein</topology>
    </subcellularLocation>
</comment>
<dbReference type="GO" id="GO:0005886">
    <property type="term" value="C:plasma membrane"/>
    <property type="evidence" value="ECO:0007669"/>
    <property type="project" value="UniProtKB-SubCell"/>
</dbReference>
<feature type="transmembrane region" description="Helical" evidence="7">
    <location>
        <begin position="299"/>
        <end position="322"/>
    </location>
</feature>
<dbReference type="InterPro" id="IPR004869">
    <property type="entry name" value="MMPL_dom"/>
</dbReference>
<evidence type="ECO:0000256" key="2">
    <source>
        <dbReference type="ARBA" id="ARBA00010157"/>
    </source>
</evidence>
<reference evidence="9 10" key="1">
    <citation type="submission" date="2019-03" db="EMBL/GenBank/DDBJ databases">
        <title>Cohnella endophytica sp. nov., a novel endophytic bacterium isolated from bark of Sonneratia apetala.</title>
        <authorList>
            <person name="Tuo L."/>
        </authorList>
    </citation>
    <scope>NUCLEOTIDE SEQUENCE [LARGE SCALE GENOMIC DNA]</scope>
    <source>
        <strain evidence="9 10">CCTCC AB 208254</strain>
    </source>
</reference>
<feature type="transmembrane region" description="Helical" evidence="7">
    <location>
        <begin position="655"/>
        <end position="674"/>
    </location>
</feature>
<keyword evidence="6 7" id="KW-0472">Membrane</keyword>
<dbReference type="OrthoDB" id="9782006at2"/>
<protein>
    <submittedName>
        <fullName evidence="9">MMPL family transporter</fullName>
    </submittedName>
</protein>